<dbReference type="InterPro" id="IPR041851">
    <property type="entry name" value="RecD_N_sf"/>
</dbReference>
<dbReference type="InterPro" id="IPR027417">
    <property type="entry name" value="P-loop_NTPase"/>
</dbReference>
<dbReference type="InterPro" id="IPR050534">
    <property type="entry name" value="Coronavir_polyprotein_1ab"/>
</dbReference>
<evidence type="ECO:0000259" key="13">
    <source>
        <dbReference type="Pfam" id="PF21185"/>
    </source>
</evidence>
<keyword evidence="5 11" id="KW-0347">Helicase</keyword>
<reference evidence="14 15" key="1">
    <citation type="journal article" date="2011" name="Int. J. Syst. Evol. Microbiol.">
        <title>Description of Undibacterium oligocarboniphilum sp. nov., isolated from purified water, and Undibacterium pigrum strain CCUG 49012 as the type strain of Undibacterium parvum sp. nov., and emended descriptions of the genus Undibacterium and the species Undibacterium pigrum.</title>
        <authorList>
            <person name="Eder W."/>
            <person name="Wanner G."/>
            <person name="Ludwig W."/>
            <person name="Busse H.J."/>
            <person name="Ziemke-Kageler F."/>
            <person name="Lang E."/>
        </authorList>
    </citation>
    <scope>NUCLEOTIDE SEQUENCE [LARGE SCALE GENOMIC DNA]</scope>
    <source>
        <strain evidence="14 15">DSM 23061</strain>
    </source>
</reference>
<dbReference type="Pfam" id="PF21185">
    <property type="entry name" value="RecD_N"/>
    <property type="match status" value="1"/>
</dbReference>
<dbReference type="SUPFAM" id="SSF52540">
    <property type="entry name" value="P-loop containing nucleoside triphosphate hydrolases"/>
    <property type="match status" value="2"/>
</dbReference>
<dbReference type="InterPro" id="IPR027785">
    <property type="entry name" value="UvrD-like_helicase_C"/>
</dbReference>
<feature type="domain" description="RecBCD enzyme subunit RecD N-terminal" evidence="13">
    <location>
        <begin position="31"/>
        <end position="142"/>
    </location>
</feature>
<dbReference type="GO" id="GO:0043139">
    <property type="term" value="F:5'-3' DNA helicase activity"/>
    <property type="evidence" value="ECO:0007669"/>
    <property type="project" value="UniProtKB-UniRule"/>
</dbReference>
<gene>
    <name evidence="11 14" type="primary">recD</name>
    <name evidence="14" type="ORF">EJN92_19325</name>
</gene>
<comment type="function">
    <text evidence="11">A helicase/nuclease that prepares dsDNA breaks (DSB) for recombinational DNA repair. Binds to DSBs and unwinds DNA via a highly rapid and processive ATP-dependent bidirectional helicase activity. Unwinds dsDNA until it encounters a Chi (crossover hotspot instigator) sequence from the 3' direction. Cuts ssDNA a few nucleotides 3' to the Chi site. The properties and activities of the enzyme are changed at Chi. The Chi-altered holoenzyme produces a long 3'-ssDNA overhang and facilitates RecA-binding to the ssDNA for homologous DNA recombination and repair. Holoenzyme degrades any linearized DNA that is unable to undergo homologous recombination. In the holoenzyme this subunit has ssDNA-dependent ATPase and 5'-3' helicase activity. When added to pre-assembled RecBC greatly stimulates nuclease activity and augments holoenzyme processivity. Negatively regulates the RecA-loading ability of RecBCD.</text>
</comment>
<comment type="miscellaneous">
    <text evidence="11">In the RecBCD complex, RecB has a slow 3'-5' helicase, an exonuclease activity and loads RecA onto ssDNA, RecD has a fast 5'-3' helicase activity, while RecC stimulates the ATPase and processivity of the RecB helicase and contributes to recognition of the Chi site.</text>
</comment>
<dbReference type="Gene3D" id="1.10.10.1020">
    <property type="entry name" value="RecBCD complex, subunit RecD, N-terminal domain"/>
    <property type="match status" value="1"/>
</dbReference>
<evidence type="ECO:0000256" key="4">
    <source>
        <dbReference type="ARBA" id="ARBA00022801"/>
    </source>
</evidence>
<dbReference type="Pfam" id="PF13538">
    <property type="entry name" value="UvrD_C_2"/>
    <property type="match status" value="1"/>
</dbReference>
<keyword evidence="4 11" id="KW-0378">Hydrolase</keyword>
<dbReference type="GO" id="GO:0008854">
    <property type="term" value="F:exodeoxyribonuclease V activity"/>
    <property type="evidence" value="ECO:0007669"/>
    <property type="project" value="InterPro"/>
</dbReference>
<keyword evidence="7 11" id="KW-0067">ATP-binding</keyword>
<evidence type="ECO:0000256" key="5">
    <source>
        <dbReference type="ARBA" id="ARBA00022806"/>
    </source>
</evidence>
<evidence type="ECO:0000256" key="3">
    <source>
        <dbReference type="ARBA" id="ARBA00022763"/>
    </source>
</evidence>
<evidence type="ECO:0000256" key="1">
    <source>
        <dbReference type="ARBA" id="ARBA00022722"/>
    </source>
</evidence>
<keyword evidence="3 11" id="KW-0227">DNA damage</keyword>
<dbReference type="GO" id="GO:0005524">
    <property type="term" value="F:ATP binding"/>
    <property type="evidence" value="ECO:0007669"/>
    <property type="project" value="UniProtKB-UniRule"/>
</dbReference>
<evidence type="ECO:0000256" key="9">
    <source>
        <dbReference type="ARBA" id="ARBA00023204"/>
    </source>
</evidence>
<dbReference type="Proteomes" id="UP000275663">
    <property type="component" value="Chromosome"/>
</dbReference>
<dbReference type="OrthoDB" id="9803432at2"/>
<dbReference type="InterPro" id="IPR049550">
    <property type="entry name" value="RecD_N"/>
</dbReference>
<feature type="binding site" evidence="11">
    <location>
        <begin position="219"/>
        <end position="226"/>
    </location>
    <ligand>
        <name>ATP</name>
        <dbReference type="ChEBI" id="CHEBI:30616"/>
    </ligand>
</feature>
<dbReference type="KEGG" id="upv:EJN92_19325"/>
<evidence type="ECO:0000256" key="2">
    <source>
        <dbReference type="ARBA" id="ARBA00022741"/>
    </source>
</evidence>
<protein>
    <recommendedName>
        <fullName evidence="11">RecBCD enzyme subunit RecD</fullName>
        <ecNumber evidence="11">5.6.2.3</ecNumber>
    </recommendedName>
    <alternativeName>
        <fullName evidence="11">DNA 5'-3' helicase subunit RecD</fullName>
    </alternativeName>
    <alternativeName>
        <fullName evidence="11">Exonuclease V subunit RecD</fullName>
        <shortName evidence="11">ExoV subunit RecD</shortName>
    </alternativeName>
    <alternativeName>
        <fullName evidence="11">Helicase/nuclease RecBCD subunit RecD</fullName>
    </alternativeName>
</protein>
<evidence type="ECO:0000313" key="15">
    <source>
        <dbReference type="Proteomes" id="UP000275663"/>
    </source>
</evidence>
<proteinExistence type="inferred from homology"/>
<dbReference type="GO" id="GO:0009338">
    <property type="term" value="C:exodeoxyribonuclease V complex"/>
    <property type="evidence" value="ECO:0007669"/>
    <property type="project" value="InterPro"/>
</dbReference>
<dbReference type="GO" id="GO:0003677">
    <property type="term" value="F:DNA binding"/>
    <property type="evidence" value="ECO:0007669"/>
    <property type="project" value="UniProtKB-UniRule"/>
</dbReference>
<dbReference type="CDD" id="cd17933">
    <property type="entry name" value="DEXSc_RecD-like"/>
    <property type="match status" value="1"/>
</dbReference>
<comment type="similarity">
    <text evidence="11">Belongs to the RecD family.</text>
</comment>
<dbReference type="EC" id="5.6.2.3" evidence="11"/>
<keyword evidence="9 11" id="KW-0234">DNA repair</keyword>
<evidence type="ECO:0000256" key="7">
    <source>
        <dbReference type="ARBA" id="ARBA00022840"/>
    </source>
</evidence>
<dbReference type="EMBL" id="CP034464">
    <property type="protein sequence ID" value="AZP14669.1"/>
    <property type="molecule type" value="Genomic_DNA"/>
</dbReference>
<dbReference type="HAMAP" id="MF_01487">
    <property type="entry name" value="RecD"/>
    <property type="match status" value="1"/>
</dbReference>
<evidence type="ECO:0000256" key="8">
    <source>
        <dbReference type="ARBA" id="ARBA00023125"/>
    </source>
</evidence>
<dbReference type="Gene3D" id="3.40.50.300">
    <property type="entry name" value="P-loop containing nucleotide triphosphate hydrolases"/>
    <property type="match status" value="3"/>
</dbReference>
<organism evidence="14 15">
    <name type="scientific">Undibacterium parvum</name>
    <dbReference type="NCBI Taxonomy" id="401471"/>
    <lineage>
        <taxon>Bacteria</taxon>
        <taxon>Pseudomonadati</taxon>
        <taxon>Pseudomonadota</taxon>
        <taxon>Betaproteobacteria</taxon>
        <taxon>Burkholderiales</taxon>
        <taxon>Oxalobacteraceae</taxon>
        <taxon>Undibacterium</taxon>
    </lineage>
</organism>
<keyword evidence="2 11" id="KW-0547">Nucleotide-binding</keyword>
<evidence type="ECO:0000256" key="6">
    <source>
        <dbReference type="ARBA" id="ARBA00022839"/>
    </source>
</evidence>
<feature type="domain" description="UvrD-like helicase C-terminal" evidence="12">
    <location>
        <begin position="607"/>
        <end position="653"/>
    </location>
</feature>
<evidence type="ECO:0000259" key="12">
    <source>
        <dbReference type="Pfam" id="PF13538"/>
    </source>
</evidence>
<accession>A0A3Q9BXA6</accession>
<evidence type="ECO:0000256" key="10">
    <source>
        <dbReference type="ARBA" id="ARBA00023235"/>
    </source>
</evidence>
<keyword evidence="10 11" id="KW-0413">Isomerase</keyword>
<dbReference type="PANTHER" id="PTHR43788:SF6">
    <property type="entry name" value="DNA HELICASE B"/>
    <property type="match status" value="1"/>
</dbReference>
<dbReference type="GO" id="GO:0017116">
    <property type="term" value="F:single-stranded DNA helicase activity"/>
    <property type="evidence" value="ECO:0007669"/>
    <property type="project" value="TreeGrafter"/>
</dbReference>
<comment type="catalytic activity">
    <reaction evidence="11">
        <text>ATP + H2O = ADP + phosphate + H(+)</text>
        <dbReference type="Rhea" id="RHEA:13065"/>
        <dbReference type="ChEBI" id="CHEBI:15377"/>
        <dbReference type="ChEBI" id="CHEBI:15378"/>
        <dbReference type="ChEBI" id="CHEBI:30616"/>
        <dbReference type="ChEBI" id="CHEBI:43474"/>
        <dbReference type="ChEBI" id="CHEBI:456216"/>
        <dbReference type="EC" id="5.6.2.3"/>
    </reaction>
</comment>
<dbReference type="GO" id="GO:0016887">
    <property type="term" value="F:ATP hydrolysis activity"/>
    <property type="evidence" value="ECO:0007669"/>
    <property type="project" value="RHEA"/>
</dbReference>
<dbReference type="Pfam" id="PF13245">
    <property type="entry name" value="AAA_19"/>
    <property type="match status" value="1"/>
</dbReference>
<dbReference type="CDD" id="cd18809">
    <property type="entry name" value="SF1_C_RecD"/>
    <property type="match status" value="1"/>
</dbReference>
<keyword evidence="8 11" id="KW-0238">DNA-binding</keyword>
<keyword evidence="1 11" id="KW-0540">Nuclease</keyword>
<evidence type="ECO:0000256" key="11">
    <source>
        <dbReference type="HAMAP-Rule" id="MF_01487"/>
    </source>
</evidence>
<comment type="subunit">
    <text evidence="11">Heterotrimer of RecB, RecC and RecD. All subunits contribute to DNA-binding.</text>
</comment>
<dbReference type="InterPro" id="IPR006344">
    <property type="entry name" value="RecD"/>
</dbReference>
<name>A0A3Q9BXA6_9BURK</name>
<keyword evidence="15" id="KW-1185">Reference proteome</keyword>
<sequence length="680" mass="73436">MRSADLTNAATFQVIPDNLQTLFETFDEFAQAGVLRRLGPALARFMASLGMQDPAQLLACTLLSELEGRGHSCLILQELADDPCGLLGWKSAQWQALAELAQPLPNGSNEWRARLSNCPHIWLAQTQADQQQPLVLDQDRLYLRRYWTDESNVAKAIRARAGSQRTVDLALAKHWLNKLFDSNDLSAKSAESAESASAPDWQKIACAIALRSQLSIITGGPGTGKTYTVARLLALLFASAAKPENLRIALAAPTGKAAARLKQAIDAALQELSDKVGSALPLAQLSNRMGAARTLHSLLGARPDTRLFAHHSGNQLDLDVLIVDEASMVHLEMMAAILAALPASTMLILLGDKDQLASVEAGAVLGDLCRDAEAGGYNDQTLDYLSSSCGVKLPAQFRGDAAAMGQQTVMLRQSRRFGGPIGKLALAVNSGNSAAAVASLRAGDSSNLHWITQAQSKQILELALNGRSGAEGGYRSYLSLLNQQPRVYADPASLVAEHELWALQLLQRFESFRILCAVREGAWGVAGLNTAIELALESQKLIKRHTEWYIGRPVMITRNDHGTGVYNGDIGICLPDPLRADAPRVYFLEGQTVRSVLATRLREVVTAYAMTVHKSQGSEFSHTVLVLPEVASPVLSRELVYTGITRARSNFTLVTPVASVFEEALKRRTLRASGLTGLLA</sequence>
<dbReference type="GO" id="GO:0000724">
    <property type="term" value="P:double-strand break repair via homologous recombination"/>
    <property type="evidence" value="ECO:0007669"/>
    <property type="project" value="UniProtKB-UniRule"/>
</dbReference>
<evidence type="ECO:0000313" key="14">
    <source>
        <dbReference type="EMBL" id="AZP14669.1"/>
    </source>
</evidence>
<dbReference type="NCBIfam" id="TIGR01447">
    <property type="entry name" value="recD"/>
    <property type="match status" value="1"/>
</dbReference>
<keyword evidence="6 11" id="KW-0269">Exonuclease</keyword>
<dbReference type="AlphaFoldDB" id="A0A3Q9BXA6"/>
<dbReference type="PANTHER" id="PTHR43788">
    <property type="entry name" value="DNA2/NAM7 HELICASE FAMILY MEMBER"/>
    <property type="match status" value="1"/>
</dbReference>